<dbReference type="InterPro" id="IPR017937">
    <property type="entry name" value="Thioredoxin_CS"/>
</dbReference>
<dbReference type="InterPro" id="IPR057305">
    <property type="entry name" value="Thioredox_PDIA6_C"/>
</dbReference>
<evidence type="ECO:0000256" key="5">
    <source>
        <dbReference type="ARBA" id="ARBA00023235"/>
    </source>
</evidence>
<evidence type="ECO:0000256" key="3">
    <source>
        <dbReference type="ARBA" id="ARBA00012723"/>
    </source>
</evidence>
<dbReference type="GO" id="GO:0005788">
    <property type="term" value="C:endoplasmic reticulum lumen"/>
    <property type="evidence" value="ECO:0007669"/>
    <property type="project" value="UniProtKB-SubCell"/>
</dbReference>
<keyword evidence="10" id="KW-1185">Reference proteome</keyword>
<feature type="domain" description="Thioredoxin" evidence="8">
    <location>
        <begin position="84"/>
        <end position="221"/>
    </location>
</feature>
<evidence type="ECO:0000256" key="7">
    <source>
        <dbReference type="SAM" id="MobiDB-lite"/>
    </source>
</evidence>
<dbReference type="GO" id="GO:0034976">
    <property type="term" value="P:response to endoplasmic reticulum stress"/>
    <property type="evidence" value="ECO:0007669"/>
    <property type="project" value="TreeGrafter"/>
</dbReference>
<protein>
    <recommendedName>
        <fullName evidence="3">protein disulfide-isomerase</fullName>
        <ecNumber evidence="3">5.3.4.1</ecNumber>
    </recommendedName>
</protein>
<comment type="subcellular location">
    <subcellularLocation>
        <location evidence="2">Endoplasmic reticulum lumen</location>
    </subcellularLocation>
</comment>
<reference evidence="9" key="1">
    <citation type="submission" date="2021-03" db="EMBL/GenBank/DDBJ databases">
        <title>Comparative genomics and phylogenomic investigation of the class Geoglossomycetes provide insights into ecological specialization and systematics.</title>
        <authorList>
            <person name="Melie T."/>
            <person name="Pirro S."/>
            <person name="Miller A.N."/>
            <person name="Quandt A."/>
        </authorList>
    </citation>
    <scope>NUCLEOTIDE SEQUENCE</scope>
    <source>
        <strain evidence="9">GBOQ0MN5Z8</strain>
    </source>
</reference>
<dbReference type="PROSITE" id="PS51352">
    <property type="entry name" value="THIOREDOXIN_2"/>
    <property type="match status" value="1"/>
</dbReference>
<name>A0A9P8KX73_9PEZI</name>
<evidence type="ECO:0000256" key="4">
    <source>
        <dbReference type="ARBA" id="ARBA00023157"/>
    </source>
</evidence>
<keyword evidence="6" id="KW-0676">Redox-active center</keyword>
<evidence type="ECO:0000256" key="1">
    <source>
        <dbReference type="ARBA" id="ARBA00001182"/>
    </source>
</evidence>
<dbReference type="AlphaFoldDB" id="A0A9P8KX73"/>
<evidence type="ECO:0000259" key="8">
    <source>
        <dbReference type="PROSITE" id="PS51352"/>
    </source>
</evidence>
<dbReference type="GO" id="GO:0015035">
    <property type="term" value="F:protein-disulfide reductase activity"/>
    <property type="evidence" value="ECO:0007669"/>
    <property type="project" value="TreeGrafter"/>
</dbReference>
<evidence type="ECO:0000256" key="6">
    <source>
        <dbReference type="ARBA" id="ARBA00023284"/>
    </source>
</evidence>
<dbReference type="SUPFAM" id="SSF52833">
    <property type="entry name" value="Thioredoxin-like"/>
    <property type="match status" value="2"/>
</dbReference>
<dbReference type="PRINTS" id="PR00421">
    <property type="entry name" value="THIOREDOXIN"/>
</dbReference>
<dbReference type="Pfam" id="PF00085">
    <property type="entry name" value="Thioredoxin"/>
    <property type="match status" value="1"/>
</dbReference>
<feature type="compositionally biased region" description="Basic and acidic residues" evidence="7">
    <location>
        <begin position="339"/>
        <end position="355"/>
    </location>
</feature>
<organism evidence="9 10">
    <name type="scientific">Glutinoglossum americanum</name>
    <dbReference type="NCBI Taxonomy" id="1670608"/>
    <lineage>
        <taxon>Eukaryota</taxon>
        <taxon>Fungi</taxon>
        <taxon>Dikarya</taxon>
        <taxon>Ascomycota</taxon>
        <taxon>Pezizomycotina</taxon>
        <taxon>Geoglossomycetes</taxon>
        <taxon>Geoglossales</taxon>
        <taxon>Geoglossaceae</taxon>
        <taxon>Glutinoglossum</taxon>
    </lineage>
</organism>
<dbReference type="Pfam" id="PF24541">
    <property type="entry name" value="Thioredox_PDIA6_C"/>
    <property type="match status" value="1"/>
</dbReference>
<dbReference type="InterPro" id="IPR013766">
    <property type="entry name" value="Thioredoxin_domain"/>
</dbReference>
<dbReference type="CDD" id="cd03002">
    <property type="entry name" value="PDI_a_MPD1_like"/>
    <property type="match status" value="1"/>
</dbReference>
<dbReference type="OrthoDB" id="10264505at2759"/>
<comment type="catalytic activity">
    <reaction evidence="1">
        <text>Catalyzes the rearrangement of -S-S- bonds in proteins.</text>
        <dbReference type="EC" id="5.3.4.1"/>
    </reaction>
</comment>
<sequence>MLDATVGAAKVGVVPEHGPTTPMYPTLWKLHYCYGGLFTNFGGVKTHCPLTLLYIIPLASFPLFKSLRKSIFRNKSEMVHTKALTVAAAALLLAVPAAADGIYSKSSPVLQVDAKSYDRLIAKSNYTSIVEFYAPWCGHCKNLKPAYEKVAQKLAGFAKVAAVNCDDESNKGFCGSMGVQGFPTLKIVRPGKKPGRPTVEDYQGERSTKAIADAVADKMPNHVVRLKDGKVGEWLAQENEAPKALLFTSKGTTSALIKALAIEFLGSISFAQIRDKEAEAVKTFSITEFPTLVLLPGGDKESLIYSGELKKDPIVAFLSQVAAPNPDPPAPSPRKPKKEQKAEPKEAKGTKKQQDTTDSTESAESAEPEVTIDTEVPSPEEPIQVPIAKPLAPPIPTISSTNDLKESCLLPKSKTCILALLPSSEESSSLVFEALASLADIALKHEQRKGHLFPFFATPMDNEVNAHLRKSLGLSSAEGKIELVAVNARRGWWRHFNDKAGFGVKEVEDWIDAIRLDGRGGEKLPDGVVEAVVEEDVHDEL</sequence>
<dbReference type="EMBL" id="JAGHQL010000086">
    <property type="protein sequence ID" value="KAH0539115.1"/>
    <property type="molecule type" value="Genomic_DNA"/>
</dbReference>
<dbReference type="Gene3D" id="3.40.30.10">
    <property type="entry name" value="Glutaredoxin"/>
    <property type="match status" value="2"/>
</dbReference>
<keyword evidence="5" id="KW-0413">Isomerase</keyword>
<dbReference type="PANTHER" id="PTHR45815:SF3">
    <property type="entry name" value="PROTEIN DISULFIDE-ISOMERASE A6"/>
    <property type="match status" value="1"/>
</dbReference>
<proteinExistence type="predicted"/>
<dbReference type="GO" id="GO:0003756">
    <property type="term" value="F:protein disulfide isomerase activity"/>
    <property type="evidence" value="ECO:0007669"/>
    <property type="project" value="UniProtKB-EC"/>
</dbReference>
<evidence type="ECO:0000313" key="9">
    <source>
        <dbReference type="EMBL" id="KAH0539115.1"/>
    </source>
</evidence>
<dbReference type="Proteomes" id="UP000698800">
    <property type="component" value="Unassembled WGS sequence"/>
</dbReference>
<accession>A0A9P8KX73</accession>
<dbReference type="EC" id="5.3.4.1" evidence="3"/>
<gene>
    <name evidence="9" type="ORF">FGG08_004353</name>
</gene>
<comment type="caution">
    <text evidence="9">The sequence shown here is derived from an EMBL/GenBank/DDBJ whole genome shotgun (WGS) entry which is preliminary data.</text>
</comment>
<feature type="region of interest" description="Disordered" evidence="7">
    <location>
        <begin position="321"/>
        <end position="380"/>
    </location>
</feature>
<keyword evidence="4" id="KW-1015">Disulfide bond</keyword>
<dbReference type="InterPro" id="IPR036249">
    <property type="entry name" value="Thioredoxin-like_sf"/>
</dbReference>
<dbReference type="PANTHER" id="PTHR45815">
    <property type="entry name" value="PROTEIN DISULFIDE-ISOMERASE A6"/>
    <property type="match status" value="1"/>
</dbReference>
<evidence type="ECO:0000313" key="10">
    <source>
        <dbReference type="Proteomes" id="UP000698800"/>
    </source>
</evidence>
<evidence type="ECO:0000256" key="2">
    <source>
        <dbReference type="ARBA" id="ARBA00004319"/>
    </source>
</evidence>
<dbReference type="PROSITE" id="PS00194">
    <property type="entry name" value="THIOREDOXIN_1"/>
    <property type="match status" value="1"/>
</dbReference>